<dbReference type="OrthoDB" id="2402625at2759"/>
<dbReference type="EMBL" id="WTPW01002488">
    <property type="protein sequence ID" value="KAF0380251.1"/>
    <property type="molecule type" value="Genomic_DNA"/>
</dbReference>
<organism evidence="1 2">
    <name type="scientific">Gigaspora margarita</name>
    <dbReference type="NCBI Taxonomy" id="4874"/>
    <lineage>
        <taxon>Eukaryota</taxon>
        <taxon>Fungi</taxon>
        <taxon>Fungi incertae sedis</taxon>
        <taxon>Mucoromycota</taxon>
        <taxon>Glomeromycotina</taxon>
        <taxon>Glomeromycetes</taxon>
        <taxon>Diversisporales</taxon>
        <taxon>Gigasporaceae</taxon>
        <taxon>Gigaspora</taxon>
    </lineage>
</organism>
<dbReference type="AlphaFoldDB" id="A0A8H3WZB2"/>
<sequence length="168" mass="19402">MPFKKNFIILLIEHYAYEEAEYVTLVQIVLISFSKRDYILTSEDLLSSFSLLIYSATIVADSYIPDNQGRQKSFMMARQLYNEITNNINVKSKVIVSYKNENNRQNTRQNVNLHNSNNKHLNNKNTSLNFVNIISQVQKGTPSVKTAYTDEEDIAFIRDADPTELVQI</sequence>
<evidence type="ECO:0000313" key="2">
    <source>
        <dbReference type="Proteomes" id="UP000439903"/>
    </source>
</evidence>
<accession>A0A8H3WZB2</accession>
<protein>
    <submittedName>
        <fullName evidence="1">Uncharacterized protein</fullName>
    </submittedName>
</protein>
<dbReference type="Proteomes" id="UP000439903">
    <property type="component" value="Unassembled WGS sequence"/>
</dbReference>
<proteinExistence type="predicted"/>
<gene>
    <name evidence="1" type="ORF">F8M41_012179</name>
</gene>
<reference evidence="1 2" key="1">
    <citation type="journal article" date="2019" name="Environ. Microbiol.">
        <title>At the nexus of three kingdoms: the genome of the mycorrhizal fungus Gigaspora margarita provides insights into plant, endobacterial and fungal interactions.</title>
        <authorList>
            <person name="Venice F."/>
            <person name="Ghignone S."/>
            <person name="Salvioli di Fossalunga A."/>
            <person name="Amselem J."/>
            <person name="Novero M."/>
            <person name="Xianan X."/>
            <person name="Sedzielewska Toro K."/>
            <person name="Morin E."/>
            <person name="Lipzen A."/>
            <person name="Grigoriev I.V."/>
            <person name="Henrissat B."/>
            <person name="Martin F.M."/>
            <person name="Bonfante P."/>
        </authorList>
    </citation>
    <scope>NUCLEOTIDE SEQUENCE [LARGE SCALE GENOMIC DNA]</scope>
    <source>
        <strain evidence="1 2">BEG34</strain>
    </source>
</reference>
<keyword evidence="2" id="KW-1185">Reference proteome</keyword>
<evidence type="ECO:0000313" key="1">
    <source>
        <dbReference type="EMBL" id="KAF0380251.1"/>
    </source>
</evidence>
<comment type="caution">
    <text evidence="1">The sequence shown here is derived from an EMBL/GenBank/DDBJ whole genome shotgun (WGS) entry which is preliminary data.</text>
</comment>
<name>A0A8H3WZB2_GIGMA</name>